<comment type="caution">
    <text evidence="1">The sequence shown here is derived from an EMBL/GenBank/DDBJ whole genome shotgun (WGS) entry which is preliminary data.</text>
</comment>
<organism evidence="1 2">
    <name type="scientific">Citrus sinensis</name>
    <name type="common">Sweet orange</name>
    <name type="synonym">Citrus aurantium var. sinensis</name>
    <dbReference type="NCBI Taxonomy" id="2711"/>
    <lineage>
        <taxon>Eukaryota</taxon>
        <taxon>Viridiplantae</taxon>
        <taxon>Streptophyta</taxon>
        <taxon>Embryophyta</taxon>
        <taxon>Tracheophyta</taxon>
        <taxon>Spermatophyta</taxon>
        <taxon>Magnoliopsida</taxon>
        <taxon>eudicotyledons</taxon>
        <taxon>Gunneridae</taxon>
        <taxon>Pentapetalae</taxon>
        <taxon>rosids</taxon>
        <taxon>malvids</taxon>
        <taxon>Sapindales</taxon>
        <taxon>Rutaceae</taxon>
        <taxon>Aurantioideae</taxon>
        <taxon>Citrus</taxon>
    </lineage>
</organism>
<evidence type="ECO:0000313" key="2">
    <source>
        <dbReference type="Proteomes" id="UP000829398"/>
    </source>
</evidence>
<sequence>MATSGGELMSKSASEIWEFFQRQADNFQQRSRSLRNTKRIKGMNEVHIGESTSKIKEVKEMVEGLSRQIASLTTAKSTEPHDLDSYPDQANAIVQNFKNVTHSTIEQQNHTIDGLRNEMRASFNSQAQSVSSLEKMVGQLASLVQTLAMTVEKGKFPSQPVPNPKGVHEASTSSPQQHGEVKAVMTLRKGKEVDNKVEMPVTKENQIVPVSVEDSPSEEKEETNPREYVPKALFPQSIGNHIIENALLDLGASVNLLPYSVFVKLGLGELHPTPVVLRLADRSIKIPRGIVEDVLIQVDKFYFPVDFIVIDTQPIQDSRKHIPIILGRPFLATADAHIQCRTGNMQLSFGNMTMELNIFNIAKQPHNVDDEIVDVDLIDTLVDNTFLSNLSDDPLQTCLTYFSLDFDIDRSVDEVNALLDSAPSMDTNKWKLRVEQLDPSEKKLVPSSESPPKLELKPLPNTLEYAFLGKESTPPVIISSSLNDEQKGKLLDVLKEHKGAFGWTIADIKCINPVDCMHYIHFDENAKFTREMQRRLNPKMKEVIRTEVLKLLDACIIYPISDSSWVSPVQVVPKKSGVTVVTNANNELIPTRVTTRWRVCIDYRKLNSVTRKDCFPLPFIDQMLDRLAGHEFYCFLDGYSEYNQIPIEPKDQKKTIFTCPFGTFAYRRMPFGLCNAPATFQRCMLNIFSDMVERFLEVFMDDFSVFGDSFDQYLHHLTLVLQKCIEKNLVLNWEKCHFMVKQGIVLGHIISSKGIEVDKAKVDLISNIPPPKTVREEFDLEFKDKKGTENVVADHLSRLHFDTISEPLTLNELFPDEQLMSVEVLPCHQYILVAVDYVSKWVEAIPCRTNDHKVVIAFLKSNIVSRFGFPRAIISDGGAHFCNKAFKALLTKYSITHKVATPYHLQTSGQVEIPNREIKHILEKTVRSDRKDWSLRLDDALWAYRTAFKTPIGMSPYRLVYGKACHLPVELEHRAYWAIKKFNFDMQRASSERRLQLAELEEIRNDAYENAKIYKQRMKVFHDKQIMRKSFTPGRESAFIQFSLAPIPRNEILAKLHNRFPSLHQNALLTIYKARSERIRLLMRNNIPADIRWLIEAKVRLAGELPPKFIAYMPGCGMASDNREDKIQFIRDGLNKESLDDILLSLETHPSGYVQGAILQLWSLFQKEHAQYSLGNLTTNDPVCQFVRKLDRKPILDP</sequence>
<protein>
    <submittedName>
        <fullName evidence="1">Uncharacterized protein</fullName>
    </submittedName>
</protein>
<evidence type="ECO:0000313" key="1">
    <source>
        <dbReference type="EMBL" id="KAH9769872.1"/>
    </source>
</evidence>
<accession>A0ACB8L8X7</accession>
<name>A0ACB8L8X7_CITSI</name>
<keyword evidence="2" id="KW-1185">Reference proteome</keyword>
<proteinExistence type="predicted"/>
<dbReference type="EMBL" id="CM039173">
    <property type="protein sequence ID" value="KAH9769872.1"/>
    <property type="molecule type" value="Genomic_DNA"/>
</dbReference>
<gene>
    <name evidence="1" type="ORF">KPL71_012175</name>
</gene>
<dbReference type="Proteomes" id="UP000829398">
    <property type="component" value="Chromosome 4"/>
</dbReference>
<reference evidence="2" key="1">
    <citation type="journal article" date="2023" name="Hortic. Res.">
        <title>A chromosome-level phased genome enabling allele-level studies in sweet orange: a case study on citrus Huanglongbing tolerance.</title>
        <authorList>
            <person name="Wu B."/>
            <person name="Yu Q."/>
            <person name="Deng Z."/>
            <person name="Duan Y."/>
            <person name="Luo F."/>
            <person name="Gmitter F. Jr."/>
        </authorList>
    </citation>
    <scope>NUCLEOTIDE SEQUENCE [LARGE SCALE GENOMIC DNA]</scope>
    <source>
        <strain evidence="2">cv. Valencia</strain>
    </source>
</reference>